<dbReference type="GO" id="GO:0009423">
    <property type="term" value="P:chorismate biosynthetic process"/>
    <property type="evidence" value="ECO:0007669"/>
    <property type="project" value="UniProtKB-UniRule"/>
</dbReference>
<comment type="function">
    <text evidence="5">Involved in the third step of the chorismate pathway, which leads to the biosynthesis of aromatic amino acids. Catalyzes the cis-dehydration of 3-dehydroquinate (DHQ) and introduces the first double bond of the aromatic ring to yield 3-dehydroshikimate.</text>
</comment>
<feature type="active site" description="Proton donor/acceptor" evidence="5">
    <location>
        <position position="143"/>
    </location>
</feature>
<dbReference type="NCBIfam" id="TIGR01093">
    <property type="entry name" value="aroD"/>
    <property type="match status" value="1"/>
</dbReference>
<name>A0A0E0Y015_ECO1C</name>
<dbReference type="SMR" id="A0A0E0Y015"/>
<feature type="binding site" evidence="5">
    <location>
        <position position="236"/>
    </location>
    <ligand>
        <name>3-dehydroquinate</name>
        <dbReference type="ChEBI" id="CHEBI:32364"/>
    </ligand>
</feature>
<feature type="binding site" evidence="5">
    <location>
        <position position="82"/>
    </location>
    <ligand>
        <name>3-dehydroquinate</name>
        <dbReference type="ChEBI" id="CHEBI:32364"/>
    </ligand>
</feature>
<dbReference type="InterPro" id="IPR013785">
    <property type="entry name" value="Aldolase_TIM"/>
</dbReference>
<dbReference type="Proteomes" id="UP000006167">
    <property type="component" value="Chromosome"/>
</dbReference>
<dbReference type="AlphaFoldDB" id="A0A0E0Y015"/>
<dbReference type="PATRIC" id="fig|1133852.3.peg.2448"/>
<evidence type="ECO:0000313" key="6">
    <source>
        <dbReference type="EMBL" id="AFS74244.1"/>
    </source>
</evidence>
<evidence type="ECO:0000256" key="2">
    <source>
        <dbReference type="ARBA" id="ARBA00022605"/>
    </source>
</evidence>
<dbReference type="PANTHER" id="PTHR43699">
    <property type="entry name" value="3-DEHYDROQUINATE DEHYDRATASE"/>
    <property type="match status" value="1"/>
</dbReference>
<dbReference type="RefSeq" id="WP_000860178.1">
    <property type="nucleotide sequence ID" value="NC_018658.1"/>
</dbReference>
<comment type="similarity">
    <text evidence="5">Belongs to the type-I 3-dehydroquinase family.</text>
</comment>
<dbReference type="InterPro" id="IPR050146">
    <property type="entry name" value="Type-I_3-dehydroquinase"/>
</dbReference>
<dbReference type="Pfam" id="PF01487">
    <property type="entry name" value="DHquinase_I"/>
    <property type="match status" value="1"/>
</dbReference>
<evidence type="ECO:0000313" key="7">
    <source>
        <dbReference type="Proteomes" id="UP000006167"/>
    </source>
</evidence>
<keyword evidence="3 5" id="KW-0456">Lyase</keyword>
<dbReference type="EC" id="4.2.1.10" evidence="5"/>
<dbReference type="KEGG" id="esl:O3K_11770"/>
<protein>
    <recommendedName>
        <fullName evidence="5">3-dehydroquinate dehydratase</fullName>
        <shortName evidence="5">3-dehydroquinase</shortName>
        <ecNumber evidence="5">4.2.1.10</ecNumber>
    </recommendedName>
    <alternativeName>
        <fullName evidence="5">Type I DHQase</fullName>
    </alternativeName>
    <alternativeName>
        <fullName evidence="5">Type I dehydroquinase</fullName>
        <shortName evidence="5">DHQ1</shortName>
    </alternativeName>
</protein>
<feature type="binding site" evidence="5">
    <location>
        <position position="213"/>
    </location>
    <ligand>
        <name>3-dehydroquinate</name>
        <dbReference type="ChEBI" id="CHEBI:32364"/>
    </ligand>
</feature>
<dbReference type="FunFam" id="3.20.20.70:FF:000047">
    <property type="entry name" value="3-dehydroquinate dehydratase"/>
    <property type="match status" value="1"/>
</dbReference>
<keyword evidence="2 5" id="KW-0028">Amino-acid biosynthesis</keyword>
<dbReference type="Gene3D" id="3.20.20.70">
    <property type="entry name" value="Aldolase class I"/>
    <property type="match status" value="1"/>
</dbReference>
<organism evidence="6 7">
    <name type="scientific">Escherichia coli O104:H4 (strain 2011C-3493)</name>
    <dbReference type="NCBI Taxonomy" id="1133852"/>
    <lineage>
        <taxon>Bacteria</taxon>
        <taxon>Pseudomonadati</taxon>
        <taxon>Pseudomonadota</taxon>
        <taxon>Gammaproteobacteria</taxon>
        <taxon>Enterobacterales</taxon>
        <taxon>Enterobacteriaceae</taxon>
        <taxon>Escherichia</taxon>
    </lineage>
</organism>
<comment type="catalytic activity">
    <reaction evidence="1 5">
        <text>3-dehydroquinate = 3-dehydroshikimate + H2O</text>
        <dbReference type="Rhea" id="RHEA:21096"/>
        <dbReference type="ChEBI" id="CHEBI:15377"/>
        <dbReference type="ChEBI" id="CHEBI:16630"/>
        <dbReference type="ChEBI" id="CHEBI:32364"/>
        <dbReference type="EC" id="4.2.1.10"/>
    </reaction>
</comment>
<dbReference type="InterPro" id="IPR018508">
    <property type="entry name" value="3-dehydroquinate_DH_AS"/>
</dbReference>
<evidence type="ECO:0000256" key="3">
    <source>
        <dbReference type="ARBA" id="ARBA00023239"/>
    </source>
</evidence>
<dbReference type="GO" id="GO:0003855">
    <property type="term" value="F:3-dehydroquinate dehydratase activity"/>
    <property type="evidence" value="ECO:0007669"/>
    <property type="project" value="UniProtKB-UniRule"/>
</dbReference>
<dbReference type="UniPathway" id="UPA00053">
    <property type="reaction ID" value="UER00086"/>
</dbReference>
<dbReference type="CDD" id="cd00502">
    <property type="entry name" value="DHQase_I"/>
    <property type="match status" value="1"/>
</dbReference>
<dbReference type="HOGENOM" id="CLU_064444_0_0_6"/>
<accession>A0A0E0Y015</accession>
<dbReference type="PANTHER" id="PTHR43699:SF1">
    <property type="entry name" value="3-DEHYDROQUINATE DEHYDRATASE"/>
    <property type="match status" value="1"/>
</dbReference>
<dbReference type="GO" id="GO:0046279">
    <property type="term" value="P:3,4-dihydroxybenzoate biosynthetic process"/>
    <property type="evidence" value="ECO:0007669"/>
    <property type="project" value="UniProtKB-ARBA"/>
</dbReference>
<reference evidence="6 7" key="1">
    <citation type="journal article" date="2012" name="PLoS ONE">
        <title>Genomic comparison of Escherichia coli O104:H4 isolates from 2009 and 2011 reveals plasmid, and prophage heterogeneity, including Shiga toxin encoding phage stx2.</title>
        <authorList>
            <consortium name="Threat Characterization Consortium"/>
            <person name="Ahmed S.A."/>
            <person name="Awosika J."/>
            <person name="Baldwin C."/>
            <person name="Bishop-Lilly K.A."/>
            <person name="Biswas B."/>
            <person name="Broomall S."/>
            <person name="Chain P.S."/>
            <person name="Chertkov O."/>
            <person name="Chokoshvili O."/>
            <person name="Coyne S."/>
            <person name="Davenport K."/>
            <person name="Detter J.C."/>
            <person name="Dorman W."/>
            <person name="Erkkila T.H."/>
            <person name="Folster J.P."/>
            <person name="Frey K.G."/>
            <person name="George M."/>
            <person name="Gleasner C."/>
            <person name="Henry M."/>
            <person name="Hill K.K."/>
            <person name="Hubbard K."/>
            <person name="Insalaco J."/>
            <person name="Johnson S."/>
            <person name="Kitzmiller A."/>
            <person name="Krepps M."/>
            <person name="Lo C.C."/>
            <person name="Luu T."/>
            <person name="McNew L.A."/>
            <person name="Minogue T."/>
            <person name="Munk C.A."/>
            <person name="Osborne B."/>
            <person name="Patel M."/>
            <person name="Reitenga K.G."/>
            <person name="Rosenzweig C.N."/>
            <person name="Shea A."/>
            <person name="Shen X."/>
            <person name="Strockbine N."/>
            <person name="Tarr C."/>
            <person name="Teshima H."/>
            <person name="van Gieson E."/>
            <person name="Verratti K."/>
            <person name="Wolcott M."/>
            <person name="Xie G."/>
            <person name="Sozhamannan S."/>
            <person name="Gibbons H.S."/>
        </authorList>
    </citation>
    <scope>NUCLEOTIDE SEQUENCE [LARGE SCALE GENOMIC DNA]</scope>
    <source>
        <strain evidence="6 7">2011C-3493</strain>
    </source>
</reference>
<feature type="active site" description="Schiff-base intermediate with substrate" evidence="5">
    <location>
        <position position="170"/>
    </location>
</feature>
<dbReference type="SUPFAM" id="SSF51569">
    <property type="entry name" value="Aldolase"/>
    <property type="match status" value="1"/>
</dbReference>
<proteinExistence type="inferred from homology"/>
<keyword evidence="5" id="KW-0057">Aromatic amino acid biosynthesis</keyword>
<comment type="subunit">
    <text evidence="5">Homodimer.</text>
</comment>
<feature type="binding site" evidence="5">
    <location>
        <position position="21"/>
    </location>
    <ligand>
        <name>3-dehydroquinate</name>
        <dbReference type="ChEBI" id="CHEBI:32364"/>
    </ligand>
</feature>
<evidence type="ECO:0000256" key="5">
    <source>
        <dbReference type="HAMAP-Rule" id="MF_00214"/>
    </source>
</evidence>
<sequence length="252" mass="27547">MKTVTVKDLVIGTGAPKIIVSLMAKDIARVKSEALAYREADFDILEWRVDHFADLSNVESVMAAAKILRETMPEKPLLFTFRSAKEGGEQAISTEAYIALNRAAIDSGLVDMIDLELFTGDDQVKETVAYAHAHDVKVVMSNHDFHKTPEAEEIIARLRKMQSFDADIPKIALMPQSTNDVLTLLAATLEMQEQYADRPIITMSMAKTGVISRLAGEVFGSAATFGAVKKASAPGQISVNDLRTVLTILHQA</sequence>
<evidence type="ECO:0000256" key="4">
    <source>
        <dbReference type="ARBA" id="ARBA00023270"/>
    </source>
</evidence>
<feature type="binding site" evidence="5">
    <location>
        <position position="232"/>
    </location>
    <ligand>
        <name>3-dehydroquinate</name>
        <dbReference type="ChEBI" id="CHEBI:32364"/>
    </ligand>
</feature>
<dbReference type="GO" id="GO:0008652">
    <property type="term" value="P:amino acid biosynthetic process"/>
    <property type="evidence" value="ECO:0007669"/>
    <property type="project" value="UniProtKB-KW"/>
</dbReference>
<gene>
    <name evidence="5 6" type="primary">aroD</name>
    <name evidence="6" type="ordered locus">O3K_11770</name>
</gene>
<keyword evidence="4 5" id="KW-0704">Schiff base</keyword>
<dbReference type="PROSITE" id="PS01028">
    <property type="entry name" value="DEHYDROQUINASE_I"/>
    <property type="match status" value="1"/>
</dbReference>
<dbReference type="HAMAP" id="MF_00214">
    <property type="entry name" value="AroD"/>
    <property type="match status" value="1"/>
</dbReference>
<dbReference type="InterPro" id="IPR001381">
    <property type="entry name" value="DHquinase_I"/>
</dbReference>
<dbReference type="GO" id="GO:0009073">
    <property type="term" value="P:aromatic amino acid family biosynthetic process"/>
    <property type="evidence" value="ECO:0007669"/>
    <property type="project" value="UniProtKB-KW"/>
</dbReference>
<evidence type="ECO:0000256" key="1">
    <source>
        <dbReference type="ARBA" id="ARBA00001864"/>
    </source>
</evidence>
<comment type="pathway">
    <text evidence="5">Metabolic intermediate biosynthesis; chorismate biosynthesis; chorismate from D-erythrose 4-phosphate and phosphoenolpyruvate: step 3/7.</text>
</comment>
<feature type="binding site" evidence="5">
    <location>
        <begin position="46"/>
        <end position="48"/>
    </location>
    <ligand>
        <name>3-dehydroquinate</name>
        <dbReference type="ChEBI" id="CHEBI:32364"/>
    </ligand>
</feature>
<dbReference type="EMBL" id="CP003289">
    <property type="protein sequence ID" value="AFS74244.1"/>
    <property type="molecule type" value="Genomic_DNA"/>
</dbReference>